<keyword evidence="3" id="KW-1185">Reference proteome</keyword>
<sequence length="90" mass="9396">MGRPTARRETTMPAHPPEVNTVKALVAGAAATPLPHNAQPWLLRCPPVVGVPRPYAGPERTLPRTAPGKRAPHTGCGAAPLDPRVAAAEE</sequence>
<evidence type="ECO:0000313" key="3">
    <source>
        <dbReference type="Proteomes" id="UP001501005"/>
    </source>
</evidence>
<evidence type="ECO:0000256" key="1">
    <source>
        <dbReference type="SAM" id="MobiDB-lite"/>
    </source>
</evidence>
<reference evidence="2 3" key="1">
    <citation type="journal article" date="2019" name="Int. J. Syst. Evol. Microbiol.">
        <title>The Global Catalogue of Microorganisms (GCM) 10K type strain sequencing project: providing services to taxonomists for standard genome sequencing and annotation.</title>
        <authorList>
            <consortium name="The Broad Institute Genomics Platform"/>
            <consortium name="The Broad Institute Genome Sequencing Center for Infectious Disease"/>
            <person name="Wu L."/>
            <person name="Ma J."/>
        </authorList>
    </citation>
    <scope>NUCLEOTIDE SEQUENCE [LARGE SCALE GENOMIC DNA]</scope>
    <source>
        <strain evidence="2 3">JCM 10673</strain>
    </source>
</reference>
<dbReference type="EMBL" id="BAAAHG010000010">
    <property type="protein sequence ID" value="GAA0909488.1"/>
    <property type="molecule type" value="Genomic_DNA"/>
</dbReference>
<proteinExistence type="predicted"/>
<dbReference type="Proteomes" id="UP001501005">
    <property type="component" value="Unassembled WGS sequence"/>
</dbReference>
<protein>
    <submittedName>
        <fullName evidence="2">Uncharacterized protein</fullName>
    </submittedName>
</protein>
<accession>A0ABN1NJG9</accession>
<name>A0ABN1NJG9_9ACTN</name>
<evidence type="ECO:0000313" key="2">
    <source>
        <dbReference type="EMBL" id="GAA0909488.1"/>
    </source>
</evidence>
<feature type="region of interest" description="Disordered" evidence="1">
    <location>
        <begin position="55"/>
        <end position="90"/>
    </location>
</feature>
<gene>
    <name evidence="2" type="ORF">GCM10009549_17900</name>
</gene>
<comment type="caution">
    <text evidence="2">The sequence shown here is derived from an EMBL/GenBank/DDBJ whole genome shotgun (WGS) entry which is preliminary data.</text>
</comment>
<organism evidence="2 3">
    <name type="scientific">Streptomyces thermoalcalitolerans</name>
    <dbReference type="NCBI Taxonomy" id="65605"/>
    <lineage>
        <taxon>Bacteria</taxon>
        <taxon>Bacillati</taxon>
        <taxon>Actinomycetota</taxon>
        <taxon>Actinomycetes</taxon>
        <taxon>Kitasatosporales</taxon>
        <taxon>Streptomycetaceae</taxon>
        <taxon>Streptomyces</taxon>
    </lineage>
</organism>